<dbReference type="Gene3D" id="1.10.340.70">
    <property type="match status" value="1"/>
</dbReference>
<feature type="compositionally biased region" description="Basic residues" evidence="2">
    <location>
        <begin position="370"/>
        <end position="383"/>
    </location>
</feature>
<dbReference type="InterPro" id="IPR050951">
    <property type="entry name" value="Retrovirus_Pol_polyprotein"/>
</dbReference>
<feature type="region of interest" description="Disordered" evidence="2">
    <location>
        <begin position="1559"/>
        <end position="1651"/>
    </location>
</feature>
<dbReference type="InterPro" id="IPR041588">
    <property type="entry name" value="Integrase_H2C2"/>
</dbReference>
<dbReference type="EC" id="2.7.7.49" evidence="1"/>
<evidence type="ECO:0000313" key="5">
    <source>
        <dbReference type="EMBL" id="UYV68156.1"/>
    </source>
</evidence>
<feature type="region of interest" description="Disordered" evidence="2">
    <location>
        <begin position="94"/>
        <end position="141"/>
    </location>
</feature>
<feature type="non-terminal residue" evidence="5">
    <location>
        <position position="1995"/>
    </location>
</feature>
<sequence length="1995" mass="228034">MTEDKQRMTEVEDEHVADALTNMQPHCEDLVSRLNDAIRGLAVPRAEEAIISLFDGAHATISLLPYSHLPRSTPASIRHFKCLAKVFVVQMENSPPRKGREDGRRCSKDQSRGRRPVGDDTDPFQTDQPSTEGQRRGELRNGELELDLGLKHVRMFSHVTQRSVTLPARIQPPETFDFSTPNEWPKWRKRFERYLVVSGMKKKEEADKIDLFMYLMGDRADDIFRTFRFEKEEEATKIDSVLKAFDSHFCVRKNIIYERAKFNSRIQEDREPVDEFITSLYKLADSCEFEGLHEQLIRDRIVVGVRDKALSERIQLDSELTLEKAVKMVRQQEAVRQQQVDLQRPSTSQKVNQVKFNSKKQSPKQQQQPSRKKEKSAKTRSRCPKCGGFTHREGQACRAEGQKCNLCSKTGHFANCCPDKQAKTAEVKAVSELDEEIGFLLGVSAMEDSSNLDDDEGECRRRWTAEIQVNGKQVKFKLDSQADVTCVPLCLFKKIMGQQRLVESDVNIRAAEFSELQTVGMFISTLRNGNYEIKEKIYVIRRLSEPLLSRRACELLNLARRIEVVATKINPIKEFPEVFEGLGQIGNPYEIKLKPGAKPYAVHTPRRVPIPLMVKLKTSLEELEKAGIIAQVNVATEWCAPTVIAGKPNGDIRLCVDLSRLNEHVQREVYPMPVVEHMLGQLGEARFFSKLDANSGFHQIPLSPDCQHLTTFITPFGRYKYCRMPFGISLAPEYFQKVMSIILQGMDGVMCYLDDILIFASDSKTHDRILRLVLRKLKEAKVTLNKAKCVFGVPRINFLGHILDEDGIRPDPAKIEAVARMPAPTDVHGVRRFLGMVNHLGRFVENLSEIVAPLNQLLVKGQDFVWDCSQERAFRKLKELLTTQPILAAYDVRKPTMVSSDASSYGLGAVLKQEVHIPGKELLDADALSRQPLLTTEGGENERQTSAHINAVLSSITDKDEMLTKIFKAQQEDTTLKAVANYLEQGWPDKKKMSQALLSYWHVKDELGVQNGLLMRSCRLVIPASMKLEILDKLHAGHFGITKTRLRARETVWWPGISEEIAETVRKCSVCIQEAVSKYEPLIPTNFPTRPWQKIGMDLFKFENKWYLVVIDYYSRFPEMIQLDRLTASVVVRSCKSIFARHGVPETVVSDNGTQFGAAREFANFARQYGFTHVTSSPRFPQSNEMAEAGVKIAKLILKKNQDPSLVLLEYRSTPLENGYSPAELLMGRKLRTTLPIAPENLNPKLVDSQTLKRKEGRRRKDMKFRYDRRCGATDMEELSEGDTVWITDMRTWGIVKQKASTPRSYMVDTPVGTLRRNRFHLRKGYTVQYPADPSTPTFSGEELVENEKTPVVDYPSNDSEDGQIRTRSGRIVKPDFELVYDLRALDDARKRILLDNHLRGAAREFAFQSQQIRLGYEELKESLERRFRKRVSTRELRSQFFSCRQGAGEKVRDFAARVSDLATGAESDGLKIGISEVAEVFIDGLCPSLWEKAHLYQGEPWETLVSKLQWLEQREEDYREAQRSSTDRNGQRLGDMDNKLAELEIKMKALETENLALRRQRGNANNTNNEAGRWPTPPTGRRDYGGANAEDDRRGAPLRNWQGRPAQQPFRQQRHPPPPRQERRDPNREKEGNPGVDYKRQGNAVRSRPKCYNDSHEQHVADLAAVFERLSKFGLKAKYGKSYFFRDSVEYLGHVIDQNGIKPMWDNVAALRDLKRPHNIKAVRSLLGSLQSHGSWCSKYHSLESLRRCTAGNNWDTTLPMVAFAIRTTIHASTGFTPAKLVFGHELRLPQPFQEGELNPVCEDSITEMAVFYERELVEEVERMREMVRQTYLNEQQEARAKFETRKLRTFETGNLVLVERMHETKGRHKFEPRYRGPYEVLQRAGDTVYLLKDLETGNLDKIHIDRMKAYQAPVKTYPVGDKNIQDQINDVINDEDHWVHPTYPIYSPRPVEPKEPQETTTIRSPLGIANGVIGDNVGGLEIRRSTRVKKPTG</sequence>
<dbReference type="SUPFAM" id="SSF53098">
    <property type="entry name" value="Ribonuclease H-like"/>
    <property type="match status" value="1"/>
</dbReference>
<reference evidence="5 6" key="1">
    <citation type="submission" date="2022-01" db="EMBL/GenBank/DDBJ databases">
        <title>A chromosomal length assembly of Cordylochernes scorpioides.</title>
        <authorList>
            <person name="Zeh D."/>
            <person name="Zeh J."/>
        </authorList>
    </citation>
    <scope>NUCLEOTIDE SEQUENCE [LARGE SCALE GENOMIC DNA]</scope>
    <source>
        <strain evidence="5">IN4F17</strain>
        <tissue evidence="5">Whole Body</tissue>
    </source>
</reference>
<dbReference type="PANTHER" id="PTHR37984">
    <property type="entry name" value="PROTEIN CBG26694"/>
    <property type="match status" value="1"/>
</dbReference>
<protein>
    <recommendedName>
        <fullName evidence="1">RNA-directed DNA polymerase</fullName>
        <ecNumber evidence="1">2.7.7.49</ecNumber>
    </recommendedName>
</protein>
<dbReference type="Gene3D" id="3.30.420.10">
    <property type="entry name" value="Ribonuclease H-like superfamily/Ribonuclease H"/>
    <property type="match status" value="2"/>
</dbReference>
<feature type="region of interest" description="Disordered" evidence="2">
    <location>
        <begin position="337"/>
        <end position="383"/>
    </location>
</feature>
<feature type="compositionally biased region" description="Basic and acidic residues" evidence="2">
    <location>
        <begin position="98"/>
        <end position="118"/>
    </location>
</feature>
<dbReference type="Gene3D" id="3.10.10.10">
    <property type="entry name" value="HIV Type 1 Reverse Transcriptase, subunit A, domain 1"/>
    <property type="match status" value="1"/>
</dbReference>
<evidence type="ECO:0000259" key="4">
    <source>
        <dbReference type="PROSITE" id="PS50994"/>
    </source>
</evidence>
<feature type="compositionally biased region" description="Polar residues" evidence="2">
    <location>
        <begin position="123"/>
        <end position="132"/>
    </location>
</feature>
<dbReference type="InterPro" id="IPR036397">
    <property type="entry name" value="RNaseH_sf"/>
</dbReference>
<evidence type="ECO:0000256" key="1">
    <source>
        <dbReference type="ARBA" id="ARBA00012493"/>
    </source>
</evidence>
<feature type="compositionally biased region" description="Polar residues" evidence="2">
    <location>
        <begin position="344"/>
        <end position="356"/>
    </location>
</feature>
<dbReference type="InterPro" id="IPR043128">
    <property type="entry name" value="Rev_trsase/Diguanyl_cyclase"/>
</dbReference>
<evidence type="ECO:0000313" key="6">
    <source>
        <dbReference type="Proteomes" id="UP001235939"/>
    </source>
</evidence>
<feature type="compositionally biased region" description="Low complexity" evidence="2">
    <location>
        <begin position="1603"/>
        <end position="1612"/>
    </location>
</feature>
<dbReference type="Pfam" id="PF17919">
    <property type="entry name" value="RT_RNaseH_2"/>
    <property type="match status" value="1"/>
</dbReference>
<dbReference type="InterPro" id="IPR041577">
    <property type="entry name" value="RT_RNaseH_2"/>
</dbReference>
<gene>
    <name evidence="5" type="ORF">LAZ67_5003215</name>
</gene>
<dbReference type="Pfam" id="PF03732">
    <property type="entry name" value="Retrotrans_gag"/>
    <property type="match status" value="1"/>
</dbReference>
<accession>A0ABY6KH32</accession>
<keyword evidence="6" id="KW-1185">Reference proteome</keyword>
<dbReference type="InterPro" id="IPR001584">
    <property type="entry name" value="Integrase_cat-core"/>
</dbReference>
<evidence type="ECO:0000256" key="2">
    <source>
        <dbReference type="SAM" id="MobiDB-lite"/>
    </source>
</evidence>
<dbReference type="EMBL" id="CP092867">
    <property type="protein sequence ID" value="UYV68156.1"/>
    <property type="molecule type" value="Genomic_DNA"/>
</dbReference>
<dbReference type="InterPro" id="IPR043502">
    <property type="entry name" value="DNA/RNA_pol_sf"/>
</dbReference>
<dbReference type="Pfam" id="PF00078">
    <property type="entry name" value="RVT_1"/>
    <property type="match status" value="1"/>
</dbReference>
<proteinExistence type="predicted"/>
<dbReference type="Gene3D" id="3.30.70.270">
    <property type="match status" value="3"/>
</dbReference>
<feature type="compositionally biased region" description="Basic and acidic residues" evidence="2">
    <location>
        <begin position="1581"/>
        <end position="1596"/>
    </location>
</feature>
<name>A0ABY6KH32_9ARAC</name>
<organism evidence="5 6">
    <name type="scientific">Cordylochernes scorpioides</name>
    <dbReference type="NCBI Taxonomy" id="51811"/>
    <lineage>
        <taxon>Eukaryota</taxon>
        <taxon>Metazoa</taxon>
        <taxon>Ecdysozoa</taxon>
        <taxon>Arthropoda</taxon>
        <taxon>Chelicerata</taxon>
        <taxon>Arachnida</taxon>
        <taxon>Pseudoscorpiones</taxon>
        <taxon>Cheliferoidea</taxon>
        <taxon>Chernetidae</taxon>
        <taxon>Cordylochernes</taxon>
    </lineage>
</organism>
<dbReference type="Pfam" id="PF00665">
    <property type="entry name" value="rve"/>
    <property type="match status" value="1"/>
</dbReference>
<dbReference type="PROSITE" id="PS50878">
    <property type="entry name" value="RT_POL"/>
    <property type="match status" value="1"/>
</dbReference>
<feature type="domain" description="Integrase catalytic" evidence="4">
    <location>
        <begin position="1087"/>
        <end position="1252"/>
    </location>
</feature>
<dbReference type="CDD" id="cd01647">
    <property type="entry name" value="RT_LTR"/>
    <property type="match status" value="1"/>
</dbReference>
<dbReference type="InterPro" id="IPR000477">
    <property type="entry name" value="RT_dom"/>
</dbReference>
<dbReference type="Proteomes" id="UP001235939">
    <property type="component" value="Chromosome 05"/>
</dbReference>
<dbReference type="InterPro" id="IPR012337">
    <property type="entry name" value="RNaseH-like_sf"/>
</dbReference>
<feature type="domain" description="Reverse transcriptase" evidence="3">
    <location>
        <begin position="626"/>
        <end position="803"/>
    </location>
</feature>
<evidence type="ECO:0000259" key="3">
    <source>
        <dbReference type="PROSITE" id="PS50878"/>
    </source>
</evidence>
<dbReference type="Pfam" id="PF17921">
    <property type="entry name" value="Integrase_H2C2"/>
    <property type="match status" value="1"/>
</dbReference>
<dbReference type="SUPFAM" id="SSF56672">
    <property type="entry name" value="DNA/RNA polymerases"/>
    <property type="match status" value="2"/>
</dbReference>
<feature type="compositionally biased region" description="Basic and acidic residues" evidence="2">
    <location>
        <begin position="1621"/>
        <end position="1641"/>
    </location>
</feature>
<dbReference type="InterPro" id="IPR005162">
    <property type="entry name" value="Retrotrans_gag_dom"/>
</dbReference>
<dbReference type="PANTHER" id="PTHR37984:SF9">
    <property type="entry name" value="INTEGRASE CATALYTIC DOMAIN-CONTAINING PROTEIN"/>
    <property type="match status" value="1"/>
</dbReference>
<dbReference type="PROSITE" id="PS50994">
    <property type="entry name" value="INTEGRASE"/>
    <property type="match status" value="1"/>
</dbReference>